<evidence type="ECO:0008006" key="14">
    <source>
        <dbReference type="Google" id="ProtNLM"/>
    </source>
</evidence>
<dbReference type="SUPFAM" id="SSF54909">
    <property type="entry name" value="Dimeric alpha+beta barrel"/>
    <property type="match status" value="1"/>
</dbReference>
<feature type="compositionally biased region" description="Basic and acidic residues" evidence="9">
    <location>
        <begin position="27"/>
        <end position="37"/>
    </location>
</feature>
<feature type="region of interest" description="Disordered" evidence="9">
    <location>
        <begin position="23"/>
        <end position="42"/>
    </location>
</feature>
<comment type="similarity">
    <text evidence="8">Belongs to the DyP-type peroxidase family.</text>
</comment>
<comment type="cofactor">
    <cofactor evidence="1">
        <name>heme b</name>
        <dbReference type="ChEBI" id="CHEBI:60344"/>
    </cofactor>
</comment>
<dbReference type="GO" id="GO:0004601">
    <property type="term" value="F:peroxidase activity"/>
    <property type="evidence" value="ECO:0007669"/>
    <property type="project" value="UniProtKB-KW"/>
</dbReference>
<organism evidence="12 13">
    <name type="scientific">Penicillium nalgiovense</name>
    <dbReference type="NCBI Taxonomy" id="60175"/>
    <lineage>
        <taxon>Eukaryota</taxon>
        <taxon>Fungi</taxon>
        <taxon>Dikarya</taxon>
        <taxon>Ascomycota</taxon>
        <taxon>Pezizomycotina</taxon>
        <taxon>Eurotiomycetes</taxon>
        <taxon>Eurotiomycetidae</taxon>
        <taxon>Eurotiales</taxon>
        <taxon>Aspergillaceae</taxon>
        <taxon>Penicillium</taxon>
    </lineage>
</organism>
<keyword evidence="3" id="KW-0349">Heme</keyword>
<evidence type="ECO:0000313" key="13">
    <source>
        <dbReference type="Proteomes" id="UP001153461"/>
    </source>
</evidence>
<evidence type="ECO:0000256" key="5">
    <source>
        <dbReference type="ARBA" id="ARBA00022729"/>
    </source>
</evidence>
<feature type="domain" description="DyP dimeric alpha+beta barrel" evidence="11">
    <location>
        <begin position="36"/>
        <end position="211"/>
    </location>
</feature>
<evidence type="ECO:0000259" key="10">
    <source>
        <dbReference type="Pfam" id="PF20628"/>
    </source>
</evidence>
<protein>
    <recommendedName>
        <fullName evidence="14">Dyp-type peroxidase</fullName>
    </recommendedName>
</protein>
<dbReference type="InterPro" id="IPR006314">
    <property type="entry name" value="Dyp_peroxidase"/>
</dbReference>
<evidence type="ECO:0000256" key="8">
    <source>
        <dbReference type="ARBA" id="ARBA00025737"/>
    </source>
</evidence>
<dbReference type="GO" id="GO:0005829">
    <property type="term" value="C:cytosol"/>
    <property type="evidence" value="ECO:0007669"/>
    <property type="project" value="TreeGrafter"/>
</dbReference>
<dbReference type="EMBL" id="CAJVNV010000634">
    <property type="protein sequence ID" value="CAG8315783.1"/>
    <property type="molecule type" value="Genomic_DNA"/>
</dbReference>
<dbReference type="InterPro" id="IPR049509">
    <property type="entry name" value="DyP_N"/>
</dbReference>
<accession>A0A9W4IP79</accession>
<evidence type="ECO:0000256" key="1">
    <source>
        <dbReference type="ARBA" id="ARBA00001970"/>
    </source>
</evidence>
<feature type="domain" description="Dyp-type peroxidase C-terminal" evidence="10">
    <location>
        <begin position="394"/>
        <end position="475"/>
    </location>
</feature>
<dbReference type="OrthoDB" id="8830751at2759"/>
<dbReference type="AlphaFoldDB" id="A0A9W4IP79"/>
<gene>
    <name evidence="12" type="ORF">PNAL_LOCUS10217</name>
</gene>
<evidence type="ECO:0000256" key="3">
    <source>
        <dbReference type="ARBA" id="ARBA00022617"/>
    </source>
</evidence>
<dbReference type="GO" id="GO:0046872">
    <property type="term" value="F:metal ion binding"/>
    <property type="evidence" value="ECO:0007669"/>
    <property type="project" value="UniProtKB-KW"/>
</dbReference>
<keyword evidence="4" id="KW-0479">Metal-binding</keyword>
<keyword evidence="6" id="KW-0560">Oxidoreductase</keyword>
<proteinExistence type="inferred from homology"/>
<evidence type="ECO:0000256" key="4">
    <source>
        <dbReference type="ARBA" id="ARBA00022723"/>
    </source>
</evidence>
<comment type="caution">
    <text evidence="12">The sequence shown here is derived from an EMBL/GenBank/DDBJ whole genome shotgun (WGS) entry which is preliminary data.</text>
</comment>
<keyword evidence="5" id="KW-0732">Signal</keyword>
<evidence type="ECO:0000256" key="2">
    <source>
        <dbReference type="ARBA" id="ARBA00022559"/>
    </source>
</evidence>
<reference evidence="12" key="1">
    <citation type="submission" date="2021-07" db="EMBL/GenBank/DDBJ databases">
        <authorList>
            <person name="Branca A.L. A."/>
        </authorList>
    </citation>
    <scope>NUCLEOTIDE SEQUENCE</scope>
</reference>
<dbReference type="PROSITE" id="PS51404">
    <property type="entry name" value="DYP_PEROXIDASE"/>
    <property type="match status" value="1"/>
</dbReference>
<dbReference type="Proteomes" id="UP001153461">
    <property type="component" value="Unassembled WGS sequence"/>
</dbReference>
<evidence type="ECO:0000259" key="11">
    <source>
        <dbReference type="Pfam" id="PF21105"/>
    </source>
</evidence>
<feature type="region of interest" description="Disordered" evidence="9">
    <location>
        <begin position="388"/>
        <end position="410"/>
    </location>
</feature>
<dbReference type="InterPro" id="IPR048328">
    <property type="entry name" value="Dyp_perox_C"/>
</dbReference>
<dbReference type="PANTHER" id="PTHR30521">
    <property type="entry name" value="DEFERROCHELATASE/PEROXIDASE"/>
    <property type="match status" value="1"/>
</dbReference>
<evidence type="ECO:0000256" key="6">
    <source>
        <dbReference type="ARBA" id="ARBA00023002"/>
    </source>
</evidence>
<dbReference type="InterPro" id="IPR011008">
    <property type="entry name" value="Dimeric_a/b-barrel"/>
</dbReference>
<dbReference type="PANTHER" id="PTHR30521:SF4">
    <property type="entry name" value="DEFERROCHELATASE"/>
    <property type="match status" value="1"/>
</dbReference>
<evidence type="ECO:0000256" key="7">
    <source>
        <dbReference type="ARBA" id="ARBA00023004"/>
    </source>
</evidence>
<evidence type="ECO:0000256" key="9">
    <source>
        <dbReference type="SAM" id="MobiDB-lite"/>
    </source>
</evidence>
<dbReference type="Pfam" id="PF21105">
    <property type="entry name" value="DyP_N"/>
    <property type="match status" value="1"/>
</dbReference>
<keyword evidence="7" id="KW-0408">Iron</keyword>
<dbReference type="Pfam" id="PF20628">
    <property type="entry name" value="Dyp_perox_C"/>
    <property type="match status" value="1"/>
</dbReference>
<dbReference type="GO" id="GO:0020037">
    <property type="term" value="F:heme binding"/>
    <property type="evidence" value="ECO:0007669"/>
    <property type="project" value="InterPro"/>
</dbReference>
<name>A0A9W4IP79_PENNA</name>
<dbReference type="NCBIfam" id="TIGR01413">
    <property type="entry name" value="Dyp_perox_fam"/>
    <property type="match status" value="1"/>
</dbReference>
<evidence type="ECO:0000313" key="12">
    <source>
        <dbReference type="EMBL" id="CAG8315783.1"/>
    </source>
</evidence>
<sequence length="566" mass="64123">MFSSTLLARGQEIHDFLHNLLDQPQNESDKMPDRKNIQGDTWPRLPKKAEKFIFFRITNVEEFKKGLPMMADFITTGEAALKNRVGIFKRKAQGVEGLIQGLVSFNIAFSANGLAKLGAEKLNDDYFNGGQFKDMTAPGEGQSAEDHQGLDDQGEWVPEFKPSSGGIDGVLTVTGESRESIEKWTKKTFNYTFNVDDKESSSVEIVYEKEGKVFQNHEEHFGWADGISQPIIKGLDDISVAQNVNGMKPIDPGVIFVGSEGDESKHPKWAKDGSFMVFRIYEQLVPEFYQRRRPKNRANRSRGLGRRWIKWVCFPHDWWDGGLKVRILIQESFPAPSPILEILIKHNALGAPMEVHPLEDPNHSKNEDQPWFTTNNLKTLNNTDDFNYNPSDQTRCPYASHMRKTGPRDDYPDYNKHVMIRRGIPYGDWCSEEERAMGITQHERGLLFVSYQSSIENGFVTQQKRWANSPDGPADMAKHNGGVSQGIDPIIGQVHPSQNGKSTGAQINAKYQQPPQIPFPDSDLEKPAPQVYDKKLDLDRIVVPHGGEYFFTPSIEALKNYLPNRL</sequence>
<keyword evidence="2" id="KW-0575">Peroxidase</keyword>